<dbReference type="RefSeq" id="WP_153097924.1">
    <property type="nucleotide sequence ID" value="NZ_VZBP01000174.1"/>
</dbReference>
<proteinExistence type="predicted"/>
<keyword evidence="1" id="KW-1133">Transmembrane helix</keyword>
<feature type="transmembrane region" description="Helical" evidence="1">
    <location>
        <begin position="335"/>
        <end position="355"/>
    </location>
</feature>
<dbReference type="EMBL" id="VZBP01000174">
    <property type="protein sequence ID" value="MQO10813.1"/>
    <property type="molecule type" value="Genomic_DNA"/>
</dbReference>
<feature type="transmembrane region" description="Helical" evidence="1">
    <location>
        <begin position="12"/>
        <end position="30"/>
    </location>
</feature>
<name>A0AA90VGL0_9BACT</name>
<feature type="transmembrane region" description="Helical" evidence="1">
    <location>
        <begin position="42"/>
        <end position="59"/>
    </location>
</feature>
<evidence type="ECO:0000313" key="3">
    <source>
        <dbReference type="Proteomes" id="UP000405805"/>
    </source>
</evidence>
<sequence>MFIGFGVGEPIVYWFLRIFLLIVLTYCGWGISYDTPKRYNKYAWFAGISYSLIQGLRWLRGADYPHYYNDIVTLLGQYNIDKLPAVVTNEPELLYRIWCTVFYYSNLPFWVAFVVYSALLMGGVLLVLRHYRKAAVWALPLFFILTPSAENLIRQYIAVSFILYAYYFYLSDKKKKMWISLCAVPLIHFSGIIAVIVFVISVYLPQCVVRKMQVNWLPCLLVLLFLYCYYFWDSSNLSYLVDFLQNYVKLDSEKASNYVDYADRWFTDEGSISNVLGKNAVVISLLNTIVNIVTYVSIIVLGFFAQKKDNKLFVAFYFSYLAIIIKTIGGDIEMFARFYNLFVVLMPLLIGVYMYNIFKKIYVRNTVIVVYILNFLWYGFLREIINTSMFGYGFVWDK</sequence>
<feature type="transmembrane region" description="Helical" evidence="1">
    <location>
        <begin position="109"/>
        <end position="131"/>
    </location>
</feature>
<accession>A0AA90VGL0</accession>
<evidence type="ECO:0000313" key="2">
    <source>
        <dbReference type="EMBL" id="MQO10813.1"/>
    </source>
</evidence>
<keyword evidence="1" id="KW-0812">Transmembrane</keyword>
<reference evidence="3" key="1">
    <citation type="submission" date="2019-09" db="EMBL/GenBank/DDBJ databases">
        <title>Distinct polysaccharide growth profiles of human intestinal Prevotella copri isolates.</title>
        <authorList>
            <person name="Fehlner-Peach H."/>
            <person name="Magnabosco C."/>
            <person name="Raghavan V."/>
            <person name="Scher J.U."/>
            <person name="Tett A."/>
            <person name="Cox L.M."/>
            <person name="Gottsegen C."/>
            <person name="Watters A."/>
            <person name="Wiltshire- Gordon J.D."/>
            <person name="Segata N."/>
            <person name="Bonneau R."/>
            <person name="Littman D.R."/>
        </authorList>
    </citation>
    <scope>NUCLEOTIDE SEQUENCE [LARGE SCALE GENOMIC DNA]</scope>
    <source>
        <strain evidence="3">iA624</strain>
    </source>
</reference>
<protein>
    <recommendedName>
        <fullName evidence="4">EpsG family protein</fullName>
    </recommendedName>
</protein>
<dbReference type="Proteomes" id="UP000405805">
    <property type="component" value="Unassembled WGS sequence"/>
</dbReference>
<comment type="caution">
    <text evidence="2">The sequence shown here is derived from an EMBL/GenBank/DDBJ whole genome shotgun (WGS) entry which is preliminary data.</text>
</comment>
<evidence type="ECO:0000256" key="1">
    <source>
        <dbReference type="SAM" id="Phobius"/>
    </source>
</evidence>
<feature type="transmembrane region" description="Helical" evidence="1">
    <location>
        <begin position="216"/>
        <end position="232"/>
    </location>
</feature>
<feature type="transmembrane region" description="Helical" evidence="1">
    <location>
        <begin position="362"/>
        <end position="380"/>
    </location>
</feature>
<evidence type="ECO:0008006" key="4">
    <source>
        <dbReference type="Google" id="ProtNLM"/>
    </source>
</evidence>
<dbReference type="InterPro" id="IPR049458">
    <property type="entry name" value="EpsG-like"/>
</dbReference>
<gene>
    <name evidence="2" type="ORF">F7D57_14060</name>
</gene>
<keyword evidence="1" id="KW-0472">Membrane</keyword>
<feature type="transmembrane region" description="Helical" evidence="1">
    <location>
        <begin position="177"/>
        <end position="204"/>
    </location>
</feature>
<feature type="transmembrane region" description="Helical" evidence="1">
    <location>
        <begin position="312"/>
        <end position="329"/>
    </location>
</feature>
<dbReference type="Pfam" id="PF14897">
    <property type="entry name" value="EpsG"/>
    <property type="match status" value="1"/>
</dbReference>
<feature type="transmembrane region" description="Helical" evidence="1">
    <location>
        <begin position="280"/>
        <end position="305"/>
    </location>
</feature>
<organism evidence="2 3">
    <name type="scientific">Segatella copri</name>
    <dbReference type="NCBI Taxonomy" id="165179"/>
    <lineage>
        <taxon>Bacteria</taxon>
        <taxon>Pseudomonadati</taxon>
        <taxon>Bacteroidota</taxon>
        <taxon>Bacteroidia</taxon>
        <taxon>Bacteroidales</taxon>
        <taxon>Prevotellaceae</taxon>
        <taxon>Segatella</taxon>
    </lineage>
</organism>
<dbReference type="AlphaFoldDB" id="A0AA90VGL0"/>